<comment type="caution">
    <text evidence="4">The sequence shown here is derived from an EMBL/GenBank/DDBJ whole genome shotgun (WGS) entry which is preliminary data.</text>
</comment>
<dbReference type="SUPFAM" id="SSF56003">
    <property type="entry name" value="Molybdenum cofactor-binding domain"/>
    <property type="match status" value="1"/>
</dbReference>
<evidence type="ECO:0000259" key="3">
    <source>
        <dbReference type="SMART" id="SM01008"/>
    </source>
</evidence>
<dbReference type="InterPro" id="IPR008274">
    <property type="entry name" value="AldOxase/xan_DH_MoCoBD1"/>
</dbReference>
<dbReference type="InterPro" id="IPR037165">
    <property type="entry name" value="AldOxase/xan_DH_Mopterin-bd_sf"/>
</dbReference>
<proteinExistence type="predicted"/>
<gene>
    <name evidence="4" type="ORF">B5K06_21265</name>
</gene>
<dbReference type="Gene3D" id="3.90.1170.50">
    <property type="entry name" value="Aldehyde oxidase/xanthine dehydrogenase, a/b hammerhead"/>
    <property type="match status" value="1"/>
</dbReference>
<dbReference type="PANTHER" id="PTHR11908:SF132">
    <property type="entry name" value="ALDEHYDE OXIDASE 1-RELATED"/>
    <property type="match status" value="1"/>
</dbReference>
<reference evidence="4 5" key="1">
    <citation type="submission" date="2017-03" db="EMBL/GenBank/DDBJ databases">
        <title>Genome analysis of Rhizobial strains effectives or ineffectives for nitrogen fixation isolated from bean seeds.</title>
        <authorList>
            <person name="Peralta H."/>
            <person name="Aguilar-Vera A."/>
            <person name="Mora Y."/>
            <person name="Vargas-Lagunas C."/>
            <person name="Girard L."/>
            <person name="Mora J."/>
        </authorList>
    </citation>
    <scope>NUCLEOTIDE SEQUENCE [LARGE SCALE GENOMIC DNA]</scope>
    <source>
        <strain evidence="4 5">CCGM3</strain>
    </source>
</reference>
<dbReference type="AlphaFoldDB" id="A0A370KKA2"/>
<dbReference type="InterPro" id="IPR036856">
    <property type="entry name" value="Ald_Oxase/Xan_DH_a/b_sf"/>
</dbReference>
<dbReference type="InterPro" id="IPR016208">
    <property type="entry name" value="Ald_Oxase/xanthine_DH-like"/>
</dbReference>
<dbReference type="InterPro" id="IPR046867">
    <property type="entry name" value="AldOxase/xan_DH_MoCoBD2"/>
</dbReference>
<keyword evidence="1" id="KW-0500">Molybdenum</keyword>
<evidence type="ECO:0000313" key="4">
    <source>
        <dbReference type="EMBL" id="RDJ07872.1"/>
    </source>
</evidence>
<dbReference type="GO" id="GO:0005506">
    <property type="term" value="F:iron ion binding"/>
    <property type="evidence" value="ECO:0007669"/>
    <property type="project" value="InterPro"/>
</dbReference>
<dbReference type="InterPro" id="IPR000674">
    <property type="entry name" value="Ald_Oxase/Xan_DH_a/b"/>
</dbReference>
<sequence length="772" mass="81728">MTIVESRSKRGDSADGTIGGRLSRLDGRLKITGSAPYALEQPIKGVAYGVLVQSRIAAGRIVAIDSSKAEAAPGTLMVLTPDSELHLTVASDWYGNRPDNQPYYPLSRDITFNGQAVAAVIGETLEQASEAARLIDITYEEAPAIVGFDDPAAKEGKRLDALTVTWGDARSALAAAPVRIEAEYRTPREFHVAIEPHGLIAEWVGDTLTIWEPSQWTHGMARTYAEWFGLPYENVRIISPFIGGGFGSKATAYAYGAIAAAAARRLARPVKLAVTRPQTFTAFGGRAATRQTIALGANSDGVLQALVHSGASETATYADFPEQTSAATPLMYAVENFSAEHRLVAVNTIVPGALRAPGKNPSTFGLEGAMDELAYAVGIDPVEIRLRNYAERDPQSGKPWSTRRLREALSAGSVAFGWPRRSLAPRSMRNGRHLIGWGVACGTFPVLRASSEALVRILADGSVEVVSGAIDMGQGTYTILAQTAADALGVPVEMINVRLGDSSLPGATVAGGSMLAGAITGAVHKAASAAREELIALALNDGSSPFRGTGANTLTVAEGRMAVPRDGGMSISIRDLMSALGRQSIETRRNTLPDNEQGPDSHRKAWTTMGSIRGPTAGDYSMHSWCAHFVEVKVDEDFGTIRVSRVVSAFDCGRIYNPKLAESQWRGGIIMGIGQALLEEGLVDHRNGRLVNNNLGDYLVATNADIPEIEVISVGIPDKEASVLGGKGVGEVGIVGVAPAIANAVFHATGKRMRDLPITMDKVLGSSPPSKD</sequence>
<dbReference type="SUPFAM" id="SSF54665">
    <property type="entry name" value="CO dehydrogenase molybdoprotein N-domain-like"/>
    <property type="match status" value="1"/>
</dbReference>
<dbReference type="EMBL" id="NAAC01000022">
    <property type="protein sequence ID" value="RDJ07872.1"/>
    <property type="molecule type" value="Genomic_DNA"/>
</dbReference>
<organism evidence="4 5">
    <name type="scientific">Rhizobium grahamii</name>
    <dbReference type="NCBI Taxonomy" id="1120045"/>
    <lineage>
        <taxon>Bacteria</taxon>
        <taxon>Pseudomonadati</taxon>
        <taxon>Pseudomonadota</taxon>
        <taxon>Alphaproteobacteria</taxon>
        <taxon>Hyphomicrobiales</taxon>
        <taxon>Rhizobiaceae</taxon>
        <taxon>Rhizobium/Agrobacterium group</taxon>
        <taxon>Rhizobium</taxon>
    </lineage>
</organism>
<dbReference type="RefSeq" id="WP_114714644.1">
    <property type="nucleotide sequence ID" value="NZ_KZ857264.1"/>
</dbReference>
<dbReference type="OrthoDB" id="8428274at2"/>
<dbReference type="PANTHER" id="PTHR11908">
    <property type="entry name" value="XANTHINE DEHYDROGENASE"/>
    <property type="match status" value="1"/>
</dbReference>
<name>A0A370KKA2_9HYPH</name>
<dbReference type="GO" id="GO:0016491">
    <property type="term" value="F:oxidoreductase activity"/>
    <property type="evidence" value="ECO:0007669"/>
    <property type="project" value="UniProtKB-KW"/>
</dbReference>
<accession>A0A370KKA2</accession>
<protein>
    <submittedName>
        <fullName evidence="4">Oxidoreductase</fullName>
    </submittedName>
</protein>
<dbReference type="Proteomes" id="UP000254939">
    <property type="component" value="Unassembled WGS sequence"/>
</dbReference>
<dbReference type="Pfam" id="PF01315">
    <property type="entry name" value="Ald_Xan_dh_C"/>
    <property type="match status" value="1"/>
</dbReference>
<evidence type="ECO:0000313" key="5">
    <source>
        <dbReference type="Proteomes" id="UP000254939"/>
    </source>
</evidence>
<dbReference type="Pfam" id="PF02738">
    <property type="entry name" value="MoCoBD_1"/>
    <property type="match status" value="1"/>
</dbReference>
<feature type="domain" description="Aldehyde oxidase/xanthine dehydrogenase a/b hammerhead" evidence="3">
    <location>
        <begin position="32"/>
        <end position="143"/>
    </location>
</feature>
<keyword evidence="2" id="KW-0560">Oxidoreductase</keyword>
<dbReference type="SMART" id="SM01008">
    <property type="entry name" value="Ald_Xan_dh_C"/>
    <property type="match status" value="1"/>
</dbReference>
<evidence type="ECO:0000256" key="2">
    <source>
        <dbReference type="ARBA" id="ARBA00023002"/>
    </source>
</evidence>
<dbReference type="Pfam" id="PF20256">
    <property type="entry name" value="MoCoBD_2"/>
    <property type="match status" value="1"/>
</dbReference>
<evidence type="ECO:0000256" key="1">
    <source>
        <dbReference type="ARBA" id="ARBA00022505"/>
    </source>
</evidence>
<dbReference type="Gene3D" id="3.30.365.10">
    <property type="entry name" value="Aldehyde oxidase/xanthine dehydrogenase, molybdopterin binding domain"/>
    <property type="match status" value="4"/>
</dbReference>